<reference evidence="4 5" key="1">
    <citation type="submission" date="2013-09" db="EMBL/GenBank/DDBJ databases">
        <authorList>
            <person name="Sundararajan A."/>
        </authorList>
    </citation>
    <scope>NUCLEOTIDE SEQUENCE [LARGE SCALE GENOMIC DNA]</scope>
    <source>
        <strain evidence="4">CIDMTR</strain>
    </source>
</reference>
<evidence type="ECO:0000313" key="4">
    <source>
        <dbReference type="EMBL" id="CDI95402.1"/>
    </source>
</evidence>
<name>U6H9V7_9BETA</name>
<accession>U6H9V7</accession>
<dbReference type="GO" id="GO:0042025">
    <property type="term" value="C:host cell nucleus"/>
    <property type="evidence" value="ECO:0007669"/>
    <property type="project" value="InterPro"/>
</dbReference>
<evidence type="ECO:0000256" key="3">
    <source>
        <dbReference type="ARBA" id="ARBA00023125"/>
    </source>
</evidence>
<dbReference type="InterPro" id="IPR000635">
    <property type="entry name" value="Viral_ssDNA-bd"/>
</dbReference>
<dbReference type="Gene3D" id="1.20.190.40">
    <property type="entry name" value="Viral ssDNA binding protein, head domain"/>
    <property type="match status" value="1"/>
</dbReference>
<evidence type="ECO:0000256" key="2">
    <source>
        <dbReference type="ARBA" id="ARBA00022705"/>
    </source>
</evidence>
<dbReference type="GO" id="GO:0006260">
    <property type="term" value="P:DNA replication"/>
    <property type="evidence" value="ECO:0007669"/>
    <property type="project" value="UniProtKB-KW"/>
</dbReference>
<keyword evidence="2" id="KW-0235">DNA replication</keyword>
<protein>
    <submittedName>
        <fullName evidence="4">GP57</fullName>
    </submittedName>
</protein>
<proteinExistence type="inferred from homology"/>
<dbReference type="InterPro" id="IPR043031">
    <property type="entry name" value="Viral_ssDBP_head"/>
</dbReference>
<reference evidence="4 5" key="2">
    <citation type="submission" date="2013-11" db="EMBL/GenBank/DDBJ databases">
        <title>Genome sequence of a novel, newly isolated strain of guinea pig cytomegalovirus: CIDMTR strain.</title>
        <authorList>
            <person name="Schleiss M.R."/>
            <person name="Hernandez-Alvarado N."/>
            <person name="Ramaraj T."/>
            <person name="Crow J.A."/>
        </authorList>
    </citation>
    <scope>NUCLEOTIDE SEQUENCE [LARGE SCALE GENOMIC DNA]</scope>
    <source>
        <strain evidence="4">CIDMTR</strain>
    </source>
</reference>
<dbReference type="InterPro" id="IPR035989">
    <property type="entry name" value="DBP_sf"/>
</dbReference>
<evidence type="ECO:0000256" key="1">
    <source>
        <dbReference type="ARBA" id="ARBA00022562"/>
    </source>
</evidence>
<dbReference type="SUPFAM" id="SSF118208">
    <property type="entry name" value="Viral ssDNA binding protein"/>
    <property type="match status" value="1"/>
</dbReference>
<dbReference type="EMBL" id="HG531783">
    <property type="protein sequence ID" value="CDI95402.1"/>
    <property type="molecule type" value="Genomic_DNA"/>
</dbReference>
<dbReference type="HAMAP" id="MF_04007">
    <property type="entry name" value="HSV_DNBI"/>
    <property type="match status" value="1"/>
</dbReference>
<organism evidence="4 5">
    <name type="scientific">Caviid herpesvirus 2 str. CIDMTR</name>
    <dbReference type="NCBI Taxonomy" id="1415526"/>
    <lineage>
        <taxon>Viruses</taxon>
        <taxon>Duplodnaviria</taxon>
        <taxon>Heunggongvirae</taxon>
        <taxon>Peploviricota</taxon>
        <taxon>Herviviricetes</taxon>
        <taxon>Herpesvirales</taxon>
        <taxon>Orthoherpesviridae</taxon>
        <taxon>Betaherpesvirinae</taxon>
        <taxon>Quwivirus</taxon>
        <taxon>Quwivirus caviidbeta2</taxon>
    </lineage>
</organism>
<sequence length="1227" mass="134945">MQEDNLANLASVGPSAWLYFVEFDDERREVIARLSLCDSDVSVAVMPLLIDLVVDREFSVSVKTPVSSYDGGVLCKISSFYQYAFAFHNASLLSDLVERHGNVTKLCSETRVRFHMQEYEPDANKRDTDVGALCGAVGADPSKVVGYIVFTNAVKELVYAGRMVMCLEEAVQIQIGQSSGTKVPLYPVTLFGGEMCNDNDRKDGHADVAAGDADASDSRLTRGGPVSAKCFYCDSLSETLFYFIFTAIGQSLRVDDTRHLIRCGLQQFDDDRALGVRLAPQKRYSGYLSQKLNNAERDQLMLSDAAMAELAFHFVPTFLDSAYECPPTLVFSEWPMVKSASDHVDLLRRIDEFKLHLSTHIAALIFSENSVLYCNRVIFLGGNGKGSGAAGGGGSGTGGGSLSSSSAGSHDMLLRSVQFANGLGCLDEDVYTDQKKLVRVGNGMSARDEGFSMAHLAWACATSPQLVSDLVWYLNRVAMYNTGGEGGNCLINHIVGCGSRSCEACGGNCCHTCYATAYVRTKSRFPNVSRRLRKEPIVVCFFSRFVNDGDVLGSYGKRYVLDQRDSPMSGIGGGGGLLNDGRGSDGLAMGNPGIIGPGGGGGGGVGAGSVDRVKYLNQMMDYCKKNGLIDPISGEDAIAVKNKTEFMNCITALNRFVDDMAVSFVSEVRRKSSKDDLIGATQVFNLDMNPYAVGFSPVLSFQYHKAVSMIVQNIALVSIAVYIADNPLTGASISRWLGQHLQAIGGAFANISARKGFLFMRDVKCSKAVEYERLIDFRVYAETGRYSRVSMETKVSKLSTSSFRTCRIKNRPISRASKSSQGNVFFRRDSVQRRSPIKGCMSFLLYRFHDALFPSCGLSCFDFWQKVCCNALPKSVHLGDLDEFNNFVRFLIGVTSNYNEHDLLDVTPDSILSYVEYRFHNKFLSFFGFKDYISSLHGFTTRLMENHHLNFPYLLDKSPSYASVAEYVLAMKEKKIAGMKAPLVSTVSRESLFRTVFEQRSLVTVAFGIEKYAAVGSNSHDIFQFGQIGYFVGSGVERSLNAMGSFNSQDYRFMRQRCILATKLLDVLIRRTQRDNVIFESDVIKNRVMLALDSSEDPELVAVSEIMNSVSGENGLCPTLDEITFFVDGQESLARSLYDKIVLVIESGADDYSVDGIRRALNVHFSGAGEGDADGVAEARERGSREKYDLSSLFVEDEDSRQGDGGDVVNVAEDCEDDMPLHKRFRL</sequence>
<dbReference type="Pfam" id="PF00747">
    <property type="entry name" value="Viral_DNA_bp"/>
    <property type="match status" value="1"/>
</dbReference>
<dbReference type="Proteomes" id="UP000163196">
    <property type="component" value="Genome"/>
</dbReference>
<keyword evidence="1" id="KW-1048">Host nucleus</keyword>
<dbReference type="GO" id="GO:0003697">
    <property type="term" value="F:single-stranded DNA binding"/>
    <property type="evidence" value="ECO:0007669"/>
    <property type="project" value="InterPro"/>
</dbReference>
<keyword evidence="3" id="KW-0238">DNA-binding</keyword>
<evidence type="ECO:0000313" key="5">
    <source>
        <dbReference type="Proteomes" id="UP000163196"/>
    </source>
</evidence>